<protein>
    <submittedName>
        <fullName evidence="3">Uncharacterized protein</fullName>
    </submittedName>
</protein>
<comment type="caution">
    <text evidence="3">The sequence shown here is derived from an EMBL/GenBank/DDBJ whole genome shotgun (WGS) entry which is preliminary data.</text>
</comment>
<keyword evidence="2" id="KW-0472">Membrane</keyword>
<accession>A0A7Y6M5C8</accession>
<feature type="compositionally biased region" description="Basic and acidic residues" evidence="1">
    <location>
        <begin position="287"/>
        <end position="304"/>
    </location>
</feature>
<feature type="region of interest" description="Disordered" evidence="1">
    <location>
        <begin position="1"/>
        <end position="413"/>
    </location>
</feature>
<dbReference type="InterPro" id="IPR015943">
    <property type="entry name" value="WD40/YVTN_repeat-like_dom_sf"/>
</dbReference>
<feature type="compositionally biased region" description="Low complexity" evidence="1">
    <location>
        <begin position="404"/>
        <end position="413"/>
    </location>
</feature>
<proteinExistence type="predicted"/>
<dbReference type="Proteomes" id="UP000586042">
    <property type="component" value="Unassembled WGS sequence"/>
</dbReference>
<keyword evidence="2" id="KW-0812">Transmembrane</keyword>
<reference evidence="3 4" key="1">
    <citation type="submission" date="2020-06" db="EMBL/GenBank/DDBJ databases">
        <title>Nonomuraea sp. SMC257, a novel actinomycete isolated from soil.</title>
        <authorList>
            <person name="Chanama M."/>
        </authorList>
    </citation>
    <scope>NUCLEOTIDE SEQUENCE [LARGE SCALE GENOMIC DNA]</scope>
    <source>
        <strain evidence="3 4">SMC257</strain>
    </source>
</reference>
<dbReference type="SUPFAM" id="SSF110296">
    <property type="entry name" value="Oligoxyloglucan reducing end-specific cellobiohydrolase"/>
    <property type="match status" value="2"/>
</dbReference>
<evidence type="ECO:0000313" key="4">
    <source>
        <dbReference type="Proteomes" id="UP000586042"/>
    </source>
</evidence>
<keyword evidence="2" id="KW-1133">Transmembrane helix</keyword>
<feature type="compositionally biased region" description="Basic and acidic residues" evidence="1">
    <location>
        <begin position="129"/>
        <end position="146"/>
    </location>
</feature>
<evidence type="ECO:0000256" key="1">
    <source>
        <dbReference type="SAM" id="MobiDB-lite"/>
    </source>
</evidence>
<feature type="compositionally biased region" description="Low complexity" evidence="1">
    <location>
        <begin position="308"/>
        <end position="324"/>
    </location>
</feature>
<feature type="compositionally biased region" description="Acidic residues" evidence="1">
    <location>
        <begin position="326"/>
        <end position="338"/>
    </location>
</feature>
<feature type="compositionally biased region" description="Low complexity" evidence="1">
    <location>
        <begin position="147"/>
        <end position="165"/>
    </location>
</feature>
<dbReference type="EMBL" id="JABWGN010000011">
    <property type="protein sequence ID" value="NUW35222.1"/>
    <property type="molecule type" value="Genomic_DNA"/>
</dbReference>
<name>A0A7Y6M5C8_9ACTN</name>
<dbReference type="RefSeq" id="WP_175592677.1">
    <property type="nucleotide sequence ID" value="NZ_JABWGN010000011.1"/>
</dbReference>
<gene>
    <name evidence="3" type="ORF">HTZ77_27875</name>
</gene>
<feature type="compositionally biased region" description="Low complexity" evidence="1">
    <location>
        <begin position="213"/>
        <end position="224"/>
    </location>
</feature>
<evidence type="ECO:0000313" key="3">
    <source>
        <dbReference type="EMBL" id="NUW35222.1"/>
    </source>
</evidence>
<organism evidence="3 4">
    <name type="scientific">Nonomuraea montanisoli</name>
    <dbReference type="NCBI Taxonomy" id="2741721"/>
    <lineage>
        <taxon>Bacteria</taxon>
        <taxon>Bacillati</taxon>
        <taxon>Actinomycetota</taxon>
        <taxon>Actinomycetes</taxon>
        <taxon>Streptosporangiales</taxon>
        <taxon>Streptosporangiaceae</taxon>
        <taxon>Nonomuraea</taxon>
    </lineage>
</organism>
<sequence length="1167" mass="121624">MASGPSDPPRRPPGDDDPHPAPAPDPSVTPSSTPDPSARDEPRIRHSPPGPTDDRARGLPLASPWGMPPFSSPVPEDEEPQEPPRGRRPYSSPTAEPEAEPRRRPRRLVNRPDKLVASGPPRPQPPRPPRQDESRPAHAAERRDDLPPGVVPAGVAPPEVVDPGVLPTGVVPRSWFEKDDSAPDPNPPRDPDAIISPEDVHRAPRIIDPPVTHGPGAAHGPDAARGPDEDESDGLPSRARPYVAAPFPLIDAPPHTQGSLHEDASAHEGTSAQGDASVHGNAAFRADALHRDATPHEQGADAPHHAPGHSAPGHGVPGHAALGGYPEDEPEEALEEERADAPREEHVDEHRDEHGDERGDESGREPEVRRVGRPPGGRPTRPDLLVASGPPRSGVPGGRHHRGPAPSAVRRAGPVRGRRGMVAPVAVVLTLALIIAATVIVWRWSTPAGPALRLAAGTGRSGDDLFTVPSAGDGSNQVLNDMASTGATVVAVGSDTTSPTPRPLFLVSSDSGKTWRLGRVSGGATTSTVRRVVGGDGRWLAIGGDPAGGGRGLWTSADGLAWTAVEESGLAAFRNGDVVADIAVTRSGFVAVGGTALADGGVGPVAWWSADGRAWRRTDLRELDAFDLRAVVARGDTVVAVARPTQGEGSRVVRSADGGRTWRATGFQLPEALPRAGSLAVLPKQFVLVPTRQRTIEGTVRVYCSPSGEQWAQCGSIGGLDGESPGVESVITHPGGVAVVAQAKLDSYAVLNSSDGRTWTKRADLSGLKGATLRGFSITRSGTLLAGGDRAAADVDNQLVLLSAPPRGAASRVRLADVEGLSRIARQTNGLAAHDGRYVAVGSASGDAGIWTSLNWKSWTSMSLGGPREQQLADVVHGRRGWLAAGSTQAGIGVTEPLLVSSDDGRSWRTIPATGDLARAQDHPRLAVTAVAAGPDGYVLAGEDTNASGATGPALWFTRDLRRFTRSRKLPQGGAGVRVHDLTATPDGYVAVGVAGGGDGERGVVWVSEDGLNWKARKRVLPDGASSAGLSHVAAYQDRLVAIGAARVQGARRVFAAVSRDDGATWSTAWLPVEKAADVDDLAATDQGLVAVGWHGTPGDADSAAWISQDGTSWTRSDLTKDRLGGPGMQWLAAVTVAGSEVVGLGRSTTYDADHLILWTSTLTSSR</sequence>
<evidence type="ECO:0000256" key="2">
    <source>
        <dbReference type="SAM" id="Phobius"/>
    </source>
</evidence>
<keyword evidence="4" id="KW-1185">Reference proteome</keyword>
<dbReference type="AlphaFoldDB" id="A0A7Y6M5C8"/>
<feature type="compositionally biased region" description="Basic and acidic residues" evidence="1">
    <location>
        <begin position="8"/>
        <end position="19"/>
    </location>
</feature>
<dbReference type="Gene3D" id="2.130.10.10">
    <property type="entry name" value="YVTN repeat-like/Quinoprotein amine dehydrogenase"/>
    <property type="match status" value="1"/>
</dbReference>
<feature type="transmembrane region" description="Helical" evidence="2">
    <location>
        <begin position="420"/>
        <end position="444"/>
    </location>
</feature>
<feature type="compositionally biased region" description="Basic and acidic residues" evidence="1">
    <location>
        <begin position="175"/>
        <end position="202"/>
    </location>
</feature>
<feature type="compositionally biased region" description="Basic and acidic residues" evidence="1">
    <location>
        <begin position="339"/>
        <end position="370"/>
    </location>
</feature>